<keyword evidence="3" id="KW-1185">Reference proteome</keyword>
<feature type="transmembrane region" description="Helical" evidence="1">
    <location>
        <begin position="12"/>
        <end position="37"/>
    </location>
</feature>
<organism evidence="2 3">
    <name type="scientific">Halopiger aswanensis</name>
    <dbReference type="NCBI Taxonomy" id="148449"/>
    <lineage>
        <taxon>Archaea</taxon>
        <taxon>Methanobacteriati</taxon>
        <taxon>Methanobacteriota</taxon>
        <taxon>Stenosarchaea group</taxon>
        <taxon>Halobacteria</taxon>
        <taxon>Halobacteriales</taxon>
        <taxon>Natrialbaceae</taxon>
        <taxon>Halopiger</taxon>
    </lineage>
</organism>
<sequence>MVTATGDRSRGQIILIGAIALAFIILGIVVVFNGVLYTETISSGTASQGGSSAAVTDAELEQSIGCILTRYNQTETDQAETEIEEFGRIYRNVSAQSETTLINVSDVDVRGTGSSDINATVNVTYDTHDLQYNQQREIEPDEECP</sequence>
<reference evidence="2 3" key="1">
    <citation type="submission" date="2018-09" db="EMBL/GenBank/DDBJ databases">
        <title>Genomic Encyclopedia of Archaeal and Bacterial Type Strains, Phase II (KMG-II): from individual species to whole genera.</title>
        <authorList>
            <person name="Goeker M."/>
        </authorList>
    </citation>
    <scope>NUCLEOTIDE SEQUENCE [LARGE SCALE GENOMIC DNA]</scope>
    <source>
        <strain evidence="2 3">DSM 13151</strain>
    </source>
</reference>
<dbReference type="Proteomes" id="UP000283805">
    <property type="component" value="Unassembled WGS sequence"/>
</dbReference>
<dbReference type="AlphaFoldDB" id="A0A3R7EHI5"/>
<proteinExistence type="predicted"/>
<keyword evidence="1" id="KW-0812">Transmembrane</keyword>
<evidence type="ECO:0000313" key="2">
    <source>
        <dbReference type="EMBL" id="RKD97856.1"/>
    </source>
</evidence>
<evidence type="ECO:0000313" key="3">
    <source>
        <dbReference type="Proteomes" id="UP000283805"/>
    </source>
</evidence>
<dbReference type="EMBL" id="RAPO01000001">
    <property type="protein sequence ID" value="RKD97856.1"/>
    <property type="molecule type" value="Genomic_DNA"/>
</dbReference>
<gene>
    <name evidence="2" type="ORF">ATJ93_0853</name>
</gene>
<dbReference type="RefSeq" id="WP_120243344.1">
    <property type="nucleotide sequence ID" value="NZ_RAPO01000001.1"/>
</dbReference>
<name>A0A3R7EHI5_9EURY</name>
<comment type="caution">
    <text evidence="2">The sequence shown here is derived from an EMBL/GenBank/DDBJ whole genome shotgun (WGS) entry which is preliminary data.</text>
</comment>
<dbReference type="OrthoDB" id="169896at2157"/>
<evidence type="ECO:0000256" key="1">
    <source>
        <dbReference type="SAM" id="Phobius"/>
    </source>
</evidence>
<accession>A0A3R7EHI5</accession>
<protein>
    <submittedName>
        <fullName evidence="2">Uncharacterized protein</fullName>
    </submittedName>
</protein>
<keyword evidence="1" id="KW-0472">Membrane</keyword>
<keyword evidence="1" id="KW-1133">Transmembrane helix</keyword>